<dbReference type="EMBL" id="MWIH01000005">
    <property type="protein sequence ID" value="OQO92568.1"/>
    <property type="molecule type" value="Genomic_DNA"/>
</dbReference>
<keyword evidence="1" id="KW-0560">Oxidoreductase</keyword>
<name>A0A1V9A6A5_SACPI</name>
<dbReference type="AlphaFoldDB" id="A0A1V9A6A5"/>
<organism evidence="3 4">
    <name type="scientific">Saccharomonospora piscinae</name>
    <dbReference type="NCBI Taxonomy" id="687388"/>
    <lineage>
        <taxon>Bacteria</taxon>
        <taxon>Bacillati</taxon>
        <taxon>Actinomycetota</taxon>
        <taxon>Actinomycetes</taxon>
        <taxon>Pseudonocardiales</taxon>
        <taxon>Pseudonocardiaceae</taxon>
        <taxon>Saccharomonospora</taxon>
    </lineage>
</organism>
<keyword evidence="4" id="KW-1185">Reference proteome</keyword>
<proteinExistence type="predicted"/>
<dbReference type="Gene3D" id="2.30.110.10">
    <property type="entry name" value="Electron Transport, Fmn-binding Protein, Chain A"/>
    <property type="match status" value="1"/>
</dbReference>
<evidence type="ECO:0000313" key="3">
    <source>
        <dbReference type="EMBL" id="OQO92568.1"/>
    </source>
</evidence>
<evidence type="ECO:0000313" key="4">
    <source>
        <dbReference type="Proteomes" id="UP000192591"/>
    </source>
</evidence>
<protein>
    <submittedName>
        <fullName evidence="3">Flavin reductase</fullName>
    </submittedName>
</protein>
<dbReference type="SUPFAM" id="SSF50475">
    <property type="entry name" value="FMN-binding split barrel"/>
    <property type="match status" value="1"/>
</dbReference>
<accession>A0A1V9A6A5</accession>
<gene>
    <name evidence="3" type="ORF">B1813_10340</name>
</gene>
<dbReference type="Proteomes" id="UP000192591">
    <property type="component" value="Unassembled WGS sequence"/>
</dbReference>
<dbReference type="InterPro" id="IPR050268">
    <property type="entry name" value="NADH-dep_flavin_reductase"/>
</dbReference>
<evidence type="ECO:0000256" key="1">
    <source>
        <dbReference type="ARBA" id="ARBA00023002"/>
    </source>
</evidence>
<dbReference type="PANTHER" id="PTHR30466:SF1">
    <property type="entry name" value="FMN REDUCTASE (NADH) RUTF"/>
    <property type="match status" value="1"/>
</dbReference>
<dbReference type="OrthoDB" id="3677205at2"/>
<comment type="caution">
    <text evidence="3">The sequence shown here is derived from an EMBL/GenBank/DDBJ whole genome shotgun (WGS) entry which is preliminary data.</text>
</comment>
<dbReference type="PANTHER" id="PTHR30466">
    <property type="entry name" value="FLAVIN REDUCTASE"/>
    <property type="match status" value="1"/>
</dbReference>
<dbReference type="GO" id="GO:0010181">
    <property type="term" value="F:FMN binding"/>
    <property type="evidence" value="ECO:0007669"/>
    <property type="project" value="InterPro"/>
</dbReference>
<feature type="domain" description="Flavin reductase like" evidence="2">
    <location>
        <begin position="25"/>
        <end position="172"/>
    </location>
</feature>
<reference evidence="3 4" key="1">
    <citation type="submission" date="2017-02" db="EMBL/GenBank/DDBJ databases">
        <title>Draft genome of Saccharomonospora sp. 154.</title>
        <authorList>
            <person name="Alonso-Carmona G.S."/>
            <person name="De La Haba R."/>
            <person name="Vera-Gargallo B."/>
            <person name="Sandoval-Trujillo A.H."/>
            <person name="Ramirez-Duran N."/>
            <person name="Ventosa A."/>
        </authorList>
    </citation>
    <scope>NUCLEOTIDE SEQUENCE [LARGE SCALE GENOMIC DNA]</scope>
    <source>
        <strain evidence="3 4">LRS4.154</strain>
    </source>
</reference>
<dbReference type="SMART" id="SM00903">
    <property type="entry name" value="Flavin_Reduct"/>
    <property type="match status" value="1"/>
</dbReference>
<dbReference type="Pfam" id="PF01613">
    <property type="entry name" value="Flavin_Reduct"/>
    <property type="match status" value="1"/>
</dbReference>
<dbReference type="InterPro" id="IPR002563">
    <property type="entry name" value="Flavin_Rdtase-like_dom"/>
</dbReference>
<dbReference type="STRING" id="1962155.B1813_10340"/>
<dbReference type="GO" id="GO:0042602">
    <property type="term" value="F:riboflavin reductase (NADPH) activity"/>
    <property type="evidence" value="ECO:0007669"/>
    <property type="project" value="TreeGrafter"/>
</dbReference>
<dbReference type="InterPro" id="IPR012349">
    <property type="entry name" value="Split_barrel_FMN-bd"/>
</dbReference>
<sequence>MDQADQRAPGEPAPLLDPLRFRGVLGKFATGVTVVTAGPEMPRGMTVNAFSSVSLQPPTILVCVQRSSSMHQAILANDAFAISVLSAEQEWIARHFANRARPRGEAEFAAIDWVTGRHTGVRLIADAVAWIECRLAEVYDGGDHSIFLGSVLAIECGTVSDPLLFFSGDYRLR</sequence>
<evidence type="ECO:0000259" key="2">
    <source>
        <dbReference type="SMART" id="SM00903"/>
    </source>
</evidence>
<dbReference type="RefSeq" id="WP_037334015.1">
    <property type="nucleotide sequence ID" value="NZ_AZUM01000002.1"/>
</dbReference>